<evidence type="ECO:0000256" key="1">
    <source>
        <dbReference type="SAM" id="SignalP"/>
    </source>
</evidence>
<protein>
    <submittedName>
        <fullName evidence="2">Esterase family protein</fullName>
    </submittedName>
</protein>
<feature type="signal peptide" evidence="1">
    <location>
        <begin position="1"/>
        <end position="18"/>
    </location>
</feature>
<accession>A0AAD9XZV0</accession>
<feature type="chain" id="PRO_5042040075" evidence="1">
    <location>
        <begin position="19"/>
        <end position="161"/>
    </location>
</feature>
<reference evidence="2" key="1">
    <citation type="submission" date="2023-02" db="EMBL/GenBank/DDBJ databases">
        <title>Colletotrichum kahawae CIFC_Que2 genome sequencing and assembly.</title>
        <authorList>
            <person name="Baroncelli R."/>
        </authorList>
    </citation>
    <scope>NUCLEOTIDE SEQUENCE</scope>
    <source>
        <strain evidence="2">CIFC_Que2</strain>
    </source>
</reference>
<dbReference type="Proteomes" id="UP001281614">
    <property type="component" value="Unassembled WGS sequence"/>
</dbReference>
<comment type="caution">
    <text evidence="2">The sequence shown here is derived from an EMBL/GenBank/DDBJ whole genome shotgun (WGS) entry which is preliminary data.</text>
</comment>
<dbReference type="AlphaFoldDB" id="A0AAD9XZV0"/>
<evidence type="ECO:0000313" key="3">
    <source>
        <dbReference type="Proteomes" id="UP001281614"/>
    </source>
</evidence>
<name>A0AAD9XZV0_COLKA</name>
<proteinExistence type="predicted"/>
<keyword evidence="1" id="KW-0732">Signal</keyword>
<organism evidence="2 3">
    <name type="scientific">Colletotrichum kahawae</name>
    <name type="common">Coffee berry disease fungus</name>
    <dbReference type="NCBI Taxonomy" id="34407"/>
    <lineage>
        <taxon>Eukaryota</taxon>
        <taxon>Fungi</taxon>
        <taxon>Dikarya</taxon>
        <taxon>Ascomycota</taxon>
        <taxon>Pezizomycotina</taxon>
        <taxon>Sordariomycetes</taxon>
        <taxon>Hypocreomycetidae</taxon>
        <taxon>Glomerellales</taxon>
        <taxon>Glomerellaceae</taxon>
        <taxon>Colletotrichum</taxon>
        <taxon>Colletotrichum gloeosporioides species complex</taxon>
    </lineage>
</organism>
<dbReference type="EMBL" id="VYYT01000566">
    <property type="protein sequence ID" value="KAK2731736.1"/>
    <property type="molecule type" value="Genomic_DNA"/>
</dbReference>
<keyword evidence="3" id="KW-1185">Reference proteome</keyword>
<sequence length="161" mass="17841">MYFSLTTLFLCLGAAVLGSPTPLSPGLEELARRVPYNTCKLDITEIRTCEPQDRNLYTRVKLEGPSFIVEINPVYSSSPGASMNPSQPLELKEADMGYTLKITGRHDKDDIQFQYGLLTWTTDSTSGFAKCRGVTADDWNKGGSHCRTDVSRGGYVTWETC</sequence>
<gene>
    <name evidence="2" type="ORF">CKAH01_08892</name>
</gene>
<evidence type="ECO:0000313" key="2">
    <source>
        <dbReference type="EMBL" id="KAK2731736.1"/>
    </source>
</evidence>